<dbReference type="InterPro" id="IPR001279">
    <property type="entry name" value="Metallo-B-lactamas"/>
</dbReference>
<keyword evidence="3 6" id="KW-0378">Hydrolase</keyword>
<evidence type="ECO:0000256" key="2">
    <source>
        <dbReference type="ARBA" id="ARBA00022723"/>
    </source>
</evidence>
<evidence type="ECO:0000256" key="3">
    <source>
        <dbReference type="ARBA" id="ARBA00022801"/>
    </source>
</evidence>
<accession>A0ABM9K0A6</accession>
<evidence type="ECO:0000256" key="1">
    <source>
        <dbReference type="ARBA" id="ARBA00007749"/>
    </source>
</evidence>
<dbReference type="PROSITE" id="PS51257">
    <property type="entry name" value="PROKAR_LIPOPROTEIN"/>
    <property type="match status" value="1"/>
</dbReference>
<keyword evidence="7" id="KW-1185">Reference proteome</keyword>
<comment type="caution">
    <text evidence="6">The sequence shown here is derived from an EMBL/GenBank/DDBJ whole genome shotgun (WGS) entry which is preliminary data.</text>
</comment>
<comment type="similarity">
    <text evidence="1">Belongs to the metallo-beta-lactamase superfamily.</text>
</comment>
<dbReference type="Pfam" id="PF00753">
    <property type="entry name" value="Lactamase_B"/>
    <property type="match status" value="1"/>
</dbReference>
<dbReference type="SMART" id="SM00849">
    <property type="entry name" value="Lactamase_B"/>
    <property type="match status" value="1"/>
</dbReference>
<dbReference type="Gene3D" id="3.60.15.10">
    <property type="entry name" value="Ribonuclease Z/Hydroxyacylglutathione hydrolase-like"/>
    <property type="match status" value="1"/>
</dbReference>
<dbReference type="EMBL" id="CATZLL010000002">
    <property type="protein sequence ID" value="CAJ0809993.1"/>
    <property type="molecule type" value="Genomic_DNA"/>
</dbReference>
<organism evidence="6 7">
    <name type="scientific">Ralstonia flaminis</name>
    <dbReference type="NCBI Taxonomy" id="3058597"/>
    <lineage>
        <taxon>Bacteria</taxon>
        <taxon>Pseudomonadati</taxon>
        <taxon>Pseudomonadota</taxon>
        <taxon>Betaproteobacteria</taxon>
        <taxon>Burkholderiales</taxon>
        <taxon>Burkholderiaceae</taxon>
        <taxon>Ralstonia</taxon>
    </lineage>
</organism>
<dbReference type="CDD" id="cd07729">
    <property type="entry name" value="AHL_lactonase_MBL-fold"/>
    <property type="match status" value="1"/>
</dbReference>
<evidence type="ECO:0000256" key="4">
    <source>
        <dbReference type="ARBA" id="ARBA00022833"/>
    </source>
</evidence>
<dbReference type="InterPro" id="IPR036866">
    <property type="entry name" value="RibonucZ/Hydroxyglut_hydro"/>
</dbReference>
<dbReference type="Proteomes" id="UP001189757">
    <property type="component" value="Unassembled WGS sequence"/>
</dbReference>
<dbReference type="PANTHER" id="PTHR42978:SF3">
    <property type="entry name" value="BLR3078 PROTEIN"/>
    <property type="match status" value="1"/>
</dbReference>
<dbReference type="InterPro" id="IPR051013">
    <property type="entry name" value="MBL_superfamily_lactonases"/>
</dbReference>
<evidence type="ECO:0000259" key="5">
    <source>
        <dbReference type="SMART" id="SM00849"/>
    </source>
</evidence>
<evidence type="ECO:0000313" key="6">
    <source>
        <dbReference type="EMBL" id="CAJ0809993.1"/>
    </source>
</evidence>
<evidence type="ECO:0000313" key="7">
    <source>
        <dbReference type="Proteomes" id="UP001189757"/>
    </source>
</evidence>
<keyword evidence="4" id="KW-0862">Zinc</keyword>
<dbReference type="EC" id="3.1.1.81" evidence="6"/>
<proteinExistence type="inferred from homology"/>
<dbReference type="PANTHER" id="PTHR42978">
    <property type="entry name" value="QUORUM-QUENCHING LACTONASE YTNP-RELATED-RELATED"/>
    <property type="match status" value="1"/>
</dbReference>
<name>A0ABM9K0A6_9RALS</name>
<dbReference type="GO" id="GO:0102007">
    <property type="term" value="F:acyl-L-homoserine-lactone lactonohydrolase activity"/>
    <property type="evidence" value="ECO:0007669"/>
    <property type="project" value="UniProtKB-EC"/>
</dbReference>
<reference evidence="6 7" key="1">
    <citation type="submission" date="2023-07" db="EMBL/GenBank/DDBJ databases">
        <authorList>
            <person name="Peeters C."/>
        </authorList>
    </citation>
    <scope>NUCLEOTIDE SEQUENCE [LARGE SCALE GENOMIC DNA]</scope>
    <source>
        <strain evidence="6 7">LMG 18101</strain>
    </source>
</reference>
<feature type="domain" description="Metallo-beta-lactamase" evidence="5">
    <location>
        <begin position="66"/>
        <end position="264"/>
    </location>
</feature>
<gene>
    <name evidence="6" type="primary">aiiA</name>
    <name evidence="6" type="ORF">LMG18101_00741</name>
</gene>
<dbReference type="SUPFAM" id="SSF56281">
    <property type="entry name" value="Metallo-hydrolase/oxidoreductase"/>
    <property type="match status" value="1"/>
</dbReference>
<protein>
    <submittedName>
        <fullName evidence="6">N-acyl homoserine lactonase</fullName>
        <ecNumber evidence="6">3.1.1.81</ecNumber>
    </submittedName>
</protein>
<dbReference type="RefSeq" id="WP_316680177.1">
    <property type="nucleotide sequence ID" value="NZ_CATZLL010000002.1"/>
</dbReference>
<sequence length="280" mass="30639">MLKLPRILAGFLLTAVVALVAGCSSPPVRQASGLRRLYILNCGEGVAGDISRWSPGVNVGQSMPFADNCYLIQHAQGWLLWDTGVDDAIAAMPDGLAPADPKATYWRRPKTLASQLAQIGVSPDDIKYVAVSHSHPDHIGNVELFPRAMLLVQKAEYEWPGANNAPRFKPGHPVTELEGDRDVFGDGSVTILSTPGHTPGHQSLLVRLPKTGAIVLSGDAVHFRSNWDNRRVPALNFDKDKTLASMQRIADLLAKEHAQLWINHDKAQRDTLKMSPAYYE</sequence>
<keyword evidence="2" id="KW-0479">Metal-binding</keyword>